<dbReference type="Gene3D" id="2.60.210.10">
    <property type="entry name" value="Apoptosis, Tumor Necrosis Factor Receptor Associated Protein 2, Chain A"/>
    <property type="match status" value="2"/>
</dbReference>
<dbReference type="Gene3D" id="3.30.710.10">
    <property type="entry name" value="Potassium Channel Kv1.1, Chain A"/>
    <property type="match status" value="1"/>
</dbReference>
<dbReference type="InterPro" id="IPR011333">
    <property type="entry name" value="SKP1/BTB/POZ_sf"/>
</dbReference>
<sequence>MSKAAIAGIKLILSTGEYTDVHFLVGDGDGKELVPAHKLILKHASDVFEAMFRFDANKEQGENASTNCPVVEVPDVKAAAFKVMLSFIYMEDLSELNGDNAMAVLYAAKKYNIPGLVRPSLQIPISKLRNVFFAFAQARLFDLEDYVNNCLAYIDKNADTLLKSDAFLQIDQNLLSENRRQMLGPALFKIRFPLFSQEEFSEKIVPYGILTTNEVIGVEQYHTNQNLQFPSHQRIKAFGTLLMDIEKVSEFAEEEVGSSKISEKVYINGLSWKIGAQIRMKWRSTDNENCLGIYLLCTEPKEDSNWRCRVHSATFRIVSQKKGAHNSTGTLCDNMFNNRKNWSGFPNFISFAELMDPSNGFCNREEDKVTLAIDITVKKENINKFVLDESKSKGTLFMKIEKMSEFAREIILSERKSETVHIKGLPWKILAQIQTKTESNDEKKWLDFYLLCVASEEDSQWRCCVLSATFRIVSQKNRAEDSIGTLIDRVFDKKLNKKGFFCFISFSELMEPNNGFYDKSKDKVTLTIDVTTVDEPKVDKFIISDPSKSNGTISLKLEKVSEFAREGFPWKILAQKNPSKKGSVKCLGIFLSCAARFQRRKLELRMFGNHSNCLTKIRCDRFQERI</sequence>
<evidence type="ECO:0000259" key="2">
    <source>
        <dbReference type="PROSITE" id="PS50144"/>
    </source>
</evidence>
<dbReference type="PANTHER" id="PTHR45774">
    <property type="entry name" value="BTB/POZ DOMAIN-CONTAINING"/>
    <property type="match status" value="1"/>
</dbReference>
<evidence type="ECO:0000259" key="1">
    <source>
        <dbReference type="PROSITE" id="PS50097"/>
    </source>
</evidence>
<name>A0ABD2JIS8_9BILA</name>
<organism evidence="3 4">
    <name type="scientific">Heterodera trifolii</name>
    <dbReference type="NCBI Taxonomy" id="157864"/>
    <lineage>
        <taxon>Eukaryota</taxon>
        <taxon>Metazoa</taxon>
        <taxon>Ecdysozoa</taxon>
        <taxon>Nematoda</taxon>
        <taxon>Chromadorea</taxon>
        <taxon>Rhabditida</taxon>
        <taxon>Tylenchina</taxon>
        <taxon>Tylenchomorpha</taxon>
        <taxon>Tylenchoidea</taxon>
        <taxon>Heteroderidae</taxon>
        <taxon>Heteroderinae</taxon>
        <taxon>Heterodera</taxon>
    </lineage>
</organism>
<dbReference type="SMART" id="SM00225">
    <property type="entry name" value="BTB"/>
    <property type="match status" value="1"/>
</dbReference>
<dbReference type="PROSITE" id="PS50144">
    <property type="entry name" value="MATH"/>
    <property type="match status" value="2"/>
</dbReference>
<dbReference type="Proteomes" id="UP001620626">
    <property type="component" value="Unassembled WGS sequence"/>
</dbReference>
<evidence type="ECO:0008006" key="5">
    <source>
        <dbReference type="Google" id="ProtNLM"/>
    </source>
</evidence>
<proteinExistence type="predicted"/>
<dbReference type="EMBL" id="JBICBT010000965">
    <property type="protein sequence ID" value="KAL3090442.1"/>
    <property type="molecule type" value="Genomic_DNA"/>
</dbReference>
<dbReference type="AlphaFoldDB" id="A0ABD2JIS8"/>
<dbReference type="InterPro" id="IPR000210">
    <property type="entry name" value="BTB/POZ_dom"/>
</dbReference>
<dbReference type="Pfam" id="PF22486">
    <property type="entry name" value="MATH_2"/>
    <property type="match status" value="2"/>
</dbReference>
<dbReference type="InterPro" id="IPR002083">
    <property type="entry name" value="MATH/TRAF_dom"/>
</dbReference>
<comment type="caution">
    <text evidence="3">The sequence shown here is derived from an EMBL/GenBank/DDBJ whole genome shotgun (WGS) entry which is preliminary data.</text>
</comment>
<dbReference type="Pfam" id="PF00651">
    <property type="entry name" value="BTB"/>
    <property type="match status" value="1"/>
</dbReference>
<dbReference type="SUPFAM" id="SSF49599">
    <property type="entry name" value="TRAF domain-like"/>
    <property type="match status" value="2"/>
</dbReference>
<dbReference type="InterPro" id="IPR008974">
    <property type="entry name" value="TRAF-like"/>
</dbReference>
<gene>
    <name evidence="3" type="ORF">niasHT_028399</name>
</gene>
<dbReference type="SMART" id="SM00061">
    <property type="entry name" value="MATH"/>
    <property type="match status" value="2"/>
</dbReference>
<feature type="domain" description="MATH" evidence="2">
    <location>
        <begin position="238"/>
        <end position="373"/>
    </location>
</feature>
<evidence type="ECO:0000313" key="3">
    <source>
        <dbReference type="EMBL" id="KAL3090442.1"/>
    </source>
</evidence>
<dbReference type="PANTHER" id="PTHR45774:SF3">
    <property type="entry name" value="BTB (POZ) DOMAIN-CONTAINING 2B-RELATED"/>
    <property type="match status" value="1"/>
</dbReference>
<feature type="domain" description="MATH" evidence="2">
    <location>
        <begin position="393"/>
        <end position="528"/>
    </location>
</feature>
<feature type="domain" description="BTB" evidence="1">
    <location>
        <begin position="19"/>
        <end position="97"/>
    </location>
</feature>
<accession>A0ABD2JIS8</accession>
<reference evidence="3 4" key="1">
    <citation type="submission" date="2024-10" db="EMBL/GenBank/DDBJ databases">
        <authorList>
            <person name="Kim D."/>
        </authorList>
    </citation>
    <scope>NUCLEOTIDE SEQUENCE [LARGE SCALE GENOMIC DNA]</scope>
    <source>
        <strain evidence="3">BH-2024</strain>
    </source>
</reference>
<keyword evidence="4" id="KW-1185">Reference proteome</keyword>
<dbReference type="PROSITE" id="PS50097">
    <property type="entry name" value="BTB"/>
    <property type="match status" value="1"/>
</dbReference>
<dbReference type="SUPFAM" id="SSF54695">
    <property type="entry name" value="POZ domain"/>
    <property type="match status" value="1"/>
</dbReference>
<evidence type="ECO:0000313" key="4">
    <source>
        <dbReference type="Proteomes" id="UP001620626"/>
    </source>
</evidence>
<protein>
    <recommendedName>
        <fullName evidence="5">BTB domain-containing protein</fullName>
    </recommendedName>
</protein>